<name>A0A0E4GC84_9FIRM</name>
<evidence type="ECO:0000313" key="1">
    <source>
        <dbReference type="EMBL" id="CFX06556.1"/>
    </source>
</evidence>
<evidence type="ECO:0000313" key="3">
    <source>
        <dbReference type="Proteomes" id="UP000045545"/>
    </source>
</evidence>
<dbReference type="EMBL" id="CGIH01000018">
    <property type="protein sequence ID" value="CFX33160.1"/>
    <property type="molecule type" value="Genomic_DNA"/>
</dbReference>
<reference evidence="1 3" key="1">
    <citation type="submission" date="2015-03" db="EMBL/GenBank/DDBJ databases">
        <authorList>
            <person name="Strepis Nikolaos"/>
        </authorList>
    </citation>
    <scope>NUCLEOTIDE SEQUENCE [LARGE SCALE GENOMIC DNA]</scope>
    <source>
        <strain evidence="1 3">OL-4</strain>
    </source>
</reference>
<dbReference type="EMBL" id="CGIH01000004">
    <property type="protein sequence ID" value="CFX06556.1"/>
    <property type="molecule type" value="Genomic_DNA"/>
</dbReference>
<sequence length="592" mass="67647">MRICFSMDGIKNMNHLYTWTVKHSEEFGEFREENYHGDVYCKTVVADVLKVLTPSECANQKYLGSRERIANEMFTLSSTVGLEYNVSFAINTYNGEVARLEITITAPETECYDKQLEDLKIALKNRLLVDWQVCTWLEDEQSAILCKEAFEKAFIVENNLRAFASKVLIHFLGVNWINKAGLEKNAESVKNLTEKFIQRVPEFDNINTDFLSMTLETLLGVIFDGIIFKEDVILSREDYTKVQELGVKQKVAGSFIADYIKARRTVDKKIWDDLFAPYIDDTIAFKTAAHDFIEDRNHIAHSKVLSWSSYQIILKDFKVFDSLILSADAKFELEETSDEVLQTWEVEHEDAEYKREYYRDRLASETGMDILDEKGIKYWFDEVLHELFDAVFQRYHLDVCYEISDFTTPTEGEIVFSISCPAVEDGSARIEIIAEYSIDDDLGEDSTCYIVLKNGTGEDVCKAEVRFHNGDGCEGEECIMVATDSSEYDTSELDDFRDELFAAIESLNPYPAKLDALAYENKGAVQFVADFPCEQCGKFGVSINETFLPISRCCYCGYENELVKCERCGELVDADSVEHGFCPSCAAYIDKQ</sequence>
<dbReference type="AlphaFoldDB" id="A0A0E4GC84"/>
<proteinExistence type="predicted"/>
<organism evidence="1 3">
    <name type="scientific">Syntrophomonas zehnderi OL-4</name>
    <dbReference type="NCBI Taxonomy" id="690567"/>
    <lineage>
        <taxon>Bacteria</taxon>
        <taxon>Bacillati</taxon>
        <taxon>Bacillota</taxon>
        <taxon>Clostridia</taxon>
        <taxon>Eubacteriales</taxon>
        <taxon>Syntrophomonadaceae</taxon>
        <taxon>Syntrophomonas</taxon>
    </lineage>
</organism>
<protein>
    <submittedName>
        <fullName evidence="1">Uncharacterized</fullName>
    </submittedName>
</protein>
<dbReference type="Proteomes" id="UP000045545">
    <property type="component" value="Unassembled WGS sequence"/>
</dbReference>
<dbReference type="STRING" id="690567.1023"/>
<keyword evidence="3" id="KW-1185">Reference proteome</keyword>
<accession>A0A0E4GC84</accession>
<gene>
    <name evidence="2" type="ORF">1023</name>
    <name evidence="1" type="ORF">368</name>
</gene>
<evidence type="ECO:0000313" key="2">
    <source>
        <dbReference type="EMBL" id="CFX33160.1"/>
    </source>
</evidence>